<dbReference type="PANTHER" id="PTHR11062">
    <property type="entry name" value="EXOSTOSIN HEPARAN SULFATE GLYCOSYLTRANSFERASE -RELATED"/>
    <property type="match status" value="1"/>
</dbReference>
<dbReference type="InterPro" id="IPR040911">
    <property type="entry name" value="Exostosin_GT47"/>
</dbReference>
<protein>
    <recommendedName>
        <fullName evidence="1">Exostosin GT47 domain-containing protein</fullName>
    </recommendedName>
</protein>
<dbReference type="InterPro" id="IPR004263">
    <property type="entry name" value="Exostosin"/>
</dbReference>
<dbReference type="GO" id="GO:0016757">
    <property type="term" value="F:glycosyltransferase activity"/>
    <property type="evidence" value="ECO:0007669"/>
    <property type="project" value="InterPro"/>
</dbReference>
<dbReference type="EMBL" id="MN740432">
    <property type="protein sequence ID" value="QHU06358.1"/>
    <property type="molecule type" value="Genomic_DNA"/>
</dbReference>
<name>A0A6C0JR50_9ZZZZ</name>
<dbReference type="Pfam" id="PF03016">
    <property type="entry name" value="Exostosin_GT47"/>
    <property type="match status" value="1"/>
</dbReference>
<dbReference type="AlphaFoldDB" id="A0A6C0JR50"/>
<evidence type="ECO:0000313" key="2">
    <source>
        <dbReference type="EMBL" id="QHU06358.1"/>
    </source>
</evidence>
<accession>A0A6C0JR50</accession>
<evidence type="ECO:0000259" key="1">
    <source>
        <dbReference type="Pfam" id="PF03016"/>
    </source>
</evidence>
<organism evidence="2">
    <name type="scientific">viral metagenome</name>
    <dbReference type="NCBI Taxonomy" id="1070528"/>
    <lineage>
        <taxon>unclassified sequences</taxon>
        <taxon>metagenomes</taxon>
        <taxon>organismal metagenomes</taxon>
    </lineage>
</organism>
<sequence>MEIINVPSEFQPIYKSDYPSYTNGKNMEEILFEFFIKNKDEIKTDMVYLPVFWTTYYVLNNYATNIEALYNWLETLDTSKRYFTVVQCAFGIFVKNFNLNITVFSAGGGGLNIGRDDNILEKNYYGLKRSIFFGNKGNYDLPLLCLPLFERINIEKTIYCSFMGRYDTHKCRIDMKNLLINNEKFLFYDSVNYEEYKIIINKSIFTLAPRGFGYTSFRLFEAILGGSIPIYIWEDKKILPYSDELNWEEFCIIINANELINLPQILSTVDITKMQGKINEINHLFTFENIRDYIVRKIKN</sequence>
<reference evidence="2" key="1">
    <citation type="journal article" date="2020" name="Nature">
        <title>Giant virus diversity and host interactions through global metagenomics.</title>
        <authorList>
            <person name="Schulz F."/>
            <person name="Roux S."/>
            <person name="Paez-Espino D."/>
            <person name="Jungbluth S."/>
            <person name="Walsh D.A."/>
            <person name="Denef V.J."/>
            <person name="McMahon K.D."/>
            <person name="Konstantinidis K.T."/>
            <person name="Eloe-Fadrosh E.A."/>
            <person name="Kyrpides N.C."/>
            <person name="Woyke T."/>
        </authorList>
    </citation>
    <scope>NUCLEOTIDE SEQUENCE</scope>
    <source>
        <strain evidence="2">GVMAG-M-3300027747-57</strain>
    </source>
</reference>
<dbReference type="PANTHER" id="PTHR11062:SF281">
    <property type="entry name" value="EXOSTOSIN-LIKE 2"/>
    <property type="match status" value="1"/>
</dbReference>
<feature type="domain" description="Exostosin GT47" evidence="1">
    <location>
        <begin position="153"/>
        <end position="268"/>
    </location>
</feature>
<proteinExistence type="predicted"/>